<protein>
    <submittedName>
        <fullName evidence="5">Putative bmt3 beta-mannosyltransferase</fullName>
    </submittedName>
</protein>
<dbReference type="AlphaFoldDB" id="A0A0G2F0P6"/>
<organism evidence="5 6">
    <name type="scientific">Phaeomoniella chlamydospora</name>
    <name type="common">Phaeoacremonium chlamydosporum</name>
    <dbReference type="NCBI Taxonomy" id="158046"/>
    <lineage>
        <taxon>Eukaryota</taxon>
        <taxon>Fungi</taxon>
        <taxon>Dikarya</taxon>
        <taxon>Ascomycota</taxon>
        <taxon>Pezizomycotina</taxon>
        <taxon>Eurotiomycetes</taxon>
        <taxon>Chaetothyriomycetidae</taxon>
        <taxon>Phaeomoniellales</taxon>
        <taxon>Phaeomoniellaceae</taxon>
        <taxon>Phaeomoniella</taxon>
    </lineage>
</organism>
<dbReference type="EMBL" id="LCWF01000021">
    <property type="protein sequence ID" value="KKY27861.1"/>
    <property type="molecule type" value="Genomic_DNA"/>
</dbReference>
<keyword evidence="3" id="KW-0735">Signal-anchor</keyword>
<keyword evidence="3" id="KW-0812">Transmembrane</keyword>
<evidence type="ECO:0000256" key="2">
    <source>
        <dbReference type="ARBA" id="ARBA00009486"/>
    </source>
</evidence>
<comment type="similarity">
    <text evidence="2">Belongs to the BMT family.</text>
</comment>
<keyword evidence="5" id="KW-0328">Glycosyltransferase</keyword>
<feature type="region of interest" description="Disordered" evidence="4">
    <location>
        <begin position="554"/>
        <end position="645"/>
    </location>
</feature>
<dbReference type="GO" id="GO:0016020">
    <property type="term" value="C:membrane"/>
    <property type="evidence" value="ECO:0007669"/>
    <property type="project" value="UniProtKB-SubCell"/>
</dbReference>
<evidence type="ECO:0000256" key="4">
    <source>
        <dbReference type="SAM" id="MobiDB-lite"/>
    </source>
</evidence>
<evidence type="ECO:0000256" key="3">
    <source>
        <dbReference type="ARBA" id="ARBA00022968"/>
    </source>
</evidence>
<reference evidence="5 6" key="1">
    <citation type="submission" date="2015-05" db="EMBL/GenBank/DDBJ databases">
        <title>Distinctive expansion of gene families associated with plant cell wall degradation and secondary metabolism in the genomes of grapevine trunk pathogens.</title>
        <authorList>
            <person name="Lawrence D.P."/>
            <person name="Travadon R."/>
            <person name="Rolshausen P.E."/>
            <person name="Baumgartner K."/>
        </authorList>
    </citation>
    <scope>NUCLEOTIDE SEQUENCE [LARGE SCALE GENOMIC DNA]</scope>
    <source>
        <strain evidence="5">UCRPC4</strain>
    </source>
</reference>
<feature type="compositionally biased region" description="Basic and acidic residues" evidence="4">
    <location>
        <begin position="554"/>
        <end position="572"/>
    </location>
</feature>
<comment type="caution">
    <text evidence="5">The sequence shown here is derived from an EMBL/GenBank/DDBJ whole genome shotgun (WGS) entry which is preliminary data.</text>
</comment>
<name>A0A0G2F0P6_PHACM</name>
<evidence type="ECO:0000313" key="5">
    <source>
        <dbReference type="EMBL" id="KKY27861.1"/>
    </source>
</evidence>
<keyword evidence="6" id="KW-1185">Reference proteome</keyword>
<evidence type="ECO:0000313" key="6">
    <source>
        <dbReference type="Proteomes" id="UP000053317"/>
    </source>
</evidence>
<dbReference type="InterPro" id="IPR021988">
    <property type="entry name" value="BMT1"/>
</dbReference>
<proteinExistence type="inferred from homology"/>
<feature type="compositionally biased region" description="Basic and acidic residues" evidence="4">
    <location>
        <begin position="511"/>
        <end position="524"/>
    </location>
</feature>
<dbReference type="OrthoDB" id="3631276at2759"/>
<gene>
    <name evidence="5" type="ORF">UCRPC4_g00841</name>
</gene>
<dbReference type="Pfam" id="PF12141">
    <property type="entry name" value="BMT"/>
    <property type="match status" value="1"/>
</dbReference>
<comment type="subcellular location">
    <subcellularLocation>
        <location evidence="1">Membrane</location>
        <topology evidence="1">Single-pass type II membrane protein</topology>
    </subcellularLocation>
</comment>
<keyword evidence="5" id="KW-0808">Transferase</keyword>
<reference evidence="5 6" key="2">
    <citation type="submission" date="2015-05" db="EMBL/GenBank/DDBJ databases">
        <authorList>
            <person name="Morales-Cruz A."/>
            <person name="Amrine K.C."/>
            <person name="Cantu D."/>
        </authorList>
    </citation>
    <scope>NUCLEOTIDE SEQUENCE [LARGE SCALE GENOMIC DNA]</scope>
    <source>
        <strain evidence="5">UCRPC4</strain>
    </source>
</reference>
<evidence type="ECO:0000256" key="1">
    <source>
        <dbReference type="ARBA" id="ARBA00004606"/>
    </source>
</evidence>
<sequence>MSFKDRLAYWVLEVDDNYQIPLGTLHDASRGPSAPVQKTTGFITTGLSGFANHGLPGQVHCDSIRYNATISYSLDETLEDDIGVANASFAHHPLVQKHGPGDPRIILEEGVKGAEPVIIFNQISLATNWNRAIWMYRPFTKTLTLFTIQGMRRPDTEKNWAPLFYRSLEDIQKERERGVREPSKYIYFIYEVEPIHVLKCRLSTGLCRFWYWADIPHRLSGIHRIEKGSSMRGGTQFVRAPLDTVPGTELYVSVPRTHIEHGCGSAVYRPEIVVLAVANGTFHWLYASEPLNLLGIDQPFVIVEKPLETALLESQFDIEDDYGPIGETTTAKRKPVDLGIASWEVDRIRGRVIDTMTLTYSVQDQTIQIARIRGILALVRSIPGLDKWFERDTSNGGNALWNVRWEAVGRDVIQCSVEAAHNYSLTLKDVFDKNEERLNNFTASNPASEVTKKNQRIKLLLAAREREKKDKEAQEKAERDEEDLRVKEERYRQLREKEMERLETEENQGGLDRDEQEQRQRDLDESDILEKELIAKSERYRTLFYKQLERLEKEEALRESEERKRKSEKFTGTDEMGNEPIGNDQPVGALTKEVGTRNPSEVMAKSSKQGVGALTEEVDGLNPSEMSTKGDKMISGEGFEQENLH</sequence>
<dbReference type="Proteomes" id="UP000053317">
    <property type="component" value="Unassembled WGS sequence"/>
</dbReference>
<dbReference type="GO" id="GO:0000030">
    <property type="term" value="F:mannosyltransferase activity"/>
    <property type="evidence" value="ECO:0007669"/>
    <property type="project" value="InterPro"/>
</dbReference>
<accession>A0A0G2F0P6</accession>
<feature type="region of interest" description="Disordered" evidence="4">
    <location>
        <begin position="497"/>
        <end position="524"/>
    </location>
</feature>